<dbReference type="Proteomes" id="UP001163850">
    <property type="component" value="Unassembled WGS sequence"/>
</dbReference>
<dbReference type="EMBL" id="MU801983">
    <property type="protein sequence ID" value="KAJ3984633.1"/>
    <property type="molecule type" value="Genomic_DNA"/>
</dbReference>
<organism evidence="3 4">
    <name type="scientific">Lentinula detonsa</name>
    <dbReference type="NCBI Taxonomy" id="2804962"/>
    <lineage>
        <taxon>Eukaryota</taxon>
        <taxon>Fungi</taxon>
        <taxon>Dikarya</taxon>
        <taxon>Basidiomycota</taxon>
        <taxon>Agaricomycotina</taxon>
        <taxon>Agaricomycetes</taxon>
        <taxon>Agaricomycetidae</taxon>
        <taxon>Agaricales</taxon>
        <taxon>Marasmiineae</taxon>
        <taxon>Omphalotaceae</taxon>
        <taxon>Lentinula</taxon>
    </lineage>
</organism>
<keyword evidence="2" id="KW-1133">Transmembrane helix</keyword>
<dbReference type="AlphaFoldDB" id="A0AA38PZ33"/>
<sequence length="213" mass="24158">MPYKSHQHWFFGFILITPFSAGQKVDLWWLILTQILMRFCTVIIVSSFLATALAAPYSQPNQHIRTPLERRGPGGVSKSSGQSLTNTNLAEITFPESDVGKNMLHDSEGPNWELEYFDYSLKRYKGEEGLVLREFGKDRLKDFQQEVGRVKAAGRYVASGIHYDAESTLLKALRPYTYVIILKPSSKVGVSFLDDPSDEDSPRKASNNRHKRS</sequence>
<evidence type="ECO:0000313" key="4">
    <source>
        <dbReference type="Proteomes" id="UP001163850"/>
    </source>
</evidence>
<proteinExistence type="predicted"/>
<name>A0AA38PZ33_9AGAR</name>
<feature type="transmembrane region" description="Helical" evidence="2">
    <location>
        <begin position="31"/>
        <end position="55"/>
    </location>
</feature>
<keyword evidence="2" id="KW-0812">Transmembrane</keyword>
<feature type="region of interest" description="Disordered" evidence="1">
    <location>
        <begin position="192"/>
        <end position="213"/>
    </location>
</feature>
<evidence type="ECO:0000256" key="1">
    <source>
        <dbReference type="SAM" id="MobiDB-lite"/>
    </source>
</evidence>
<accession>A0AA38PZ33</accession>
<gene>
    <name evidence="3" type="ORF">F5890DRAFT_1277650</name>
</gene>
<comment type="caution">
    <text evidence="3">The sequence shown here is derived from an EMBL/GenBank/DDBJ whole genome shotgun (WGS) entry which is preliminary data.</text>
</comment>
<reference evidence="3" key="1">
    <citation type="submission" date="2022-08" db="EMBL/GenBank/DDBJ databases">
        <authorList>
            <consortium name="DOE Joint Genome Institute"/>
            <person name="Min B."/>
            <person name="Riley R."/>
            <person name="Sierra-Patev S."/>
            <person name="Naranjo-Ortiz M."/>
            <person name="Looney B."/>
            <person name="Konkel Z."/>
            <person name="Slot J.C."/>
            <person name="Sakamoto Y."/>
            <person name="Steenwyk J.L."/>
            <person name="Rokas A."/>
            <person name="Carro J."/>
            <person name="Camarero S."/>
            <person name="Ferreira P."/>
            <person name="Molpeceres G."/>
            <person name="Ruiz-Duenas F.J."/>
            <person name="Serrano A."/>
            <person name="Henrissat B."/>
            <person name="Drula E."/>
            <person name="Hughes K.W."/>
            <person name="Mata J.L."/>
            <person name="Ishikawa N.K."/>
            <person name="Vargas-Isla R."/>
            <person name="Ushijima S."/>
            <person name="Smith C.A."/>
            <person name="Ahrendt S."/>
            <person name="Andreopoulos W."/>
            <person name="He G."/>
            <person name="Labutti K."/>
            <person name="Lipzen A."/>
            <person name="Ng V."/>
            <person name="Sandor L."/>
            <person name="Barry K."/>
            <person name="Martinez A.T."/>
            <person name="Xiao Y."/>
            <person name="Gibbons J.G."/>
            <person name="Terashima K."/>
            <person name="Hibbett D.S."/>
            <person name="Grigoriev I.V."/>
        </authorList>
    </citation>
    <scope>NUCLEOTIDE SEQUENCE</scope>
    <source>
        <strain evidence="3">TFB7829</strain>
    </source>
</reference>
<feature type="region of interest" description="Disordered" evidence="1">
    <location>
        <begin position="64"/>
        <end position="83"/>
    </location>
</feature>
<evidence type="ECO:0000256" key="2">
    <source>
        <dbReference type="SAM" id="Phobius"/>
    </source>
</evidence>
<keyword evidence="2" id="KW-0472">Membrane</keyword>
<protein>
    <submittedName>
        <fullName evidence="3">Uncharacterized protein</fullName>
    </submittedName>
</protein>
<evidence type="ECO:0000313" key="3">
    <source>
        <dbReference type="EMBL" id="KAJ3984633.1"/>
    </source>
</evidence>